<dbReference type="Proteomes" id="UP000294003">
    <property type="component" value="Unassembled WGS sequence"/>
</dbReference>
<comment type="caution">
    <text evidence="2">The sequence shown here is derived from an EMBL/GenBank/DDBJ whole genome shotgun (WGS) entry which is preliminary data.</text>
</comment>
<reference evidence="2 3" key="1">
    <citation type="submission" date="2018-06" db="EMBL/GenBank/DDBJ databases">
        <title>Complete Genomes of Monosporascus.</title>
        <authorList>
            <person name="Robinson A.J."/>
            <person name="Natvig D.O."/>
        </authorList>
    </citation>
    <scope>NUCLEOTIDE SEQUENCE [LARGE SCALE GENOMIC DNA]</scope>
    <source>
        <strain evidence="2 3">CBS 609.92</strain>
    </source>
</reference>
<sequence>MKTSLFLLALGALLPTVLADFWIYYGYTQICRSWYTCRGGWVYGFLNSADPEKNLEPTCADVQKMRWDEANLDISNIKGIRCKRCQDGDGPREIEWNNEMGHFTVYQGRNFGMYDVRNHKVGQCYLKTPYSGNGSYLHCGVIGITPLVYCESEYNADKIHGS</sequence>
<accession>A0ABY0H9W5</accession>
<keyword evidence="3" id="KW-1185">Reference proteome</keyword>
<dbReference type="EMBL" id="QJNS01000138">
    <property type="protein sequence ID" value="RYO85385.1"/>
    <property type="molecule type" value="Genomic_DNA"/>
</dbReference>
<proteinExistence type="predicted"/>
<evidence type="ECO:0008006" key="4">
    <source>
        <dbReference type="Google" id="ProtNLM"/>
    </source>
</evidence>
<keyword evidence="1" id="KW-0732">Signal</keyword>
<feature type="chain" id="PRO_5045738352" description="Cyanovirin-N domain-containing protein" evidence="1">
    <location>
        <begin position="20"/>
        <end position="162"/>
    </location>
</feature>
<evidence type="ECO:0000313" key="2">
    <source>
        <dbReference type="EMBL" id="RYO85385.1"/>
    </source>
</evidence>
<protein>
    <recommendedName>
        <fullName evidence="4">Cyanovirin-N domain-containing protein</fullName>
    </recommendedName>
</protein>
<gene>
    <name evidence="2" type="ORF">DL762_005223</name>
</gene>
<evidence type="ECO:0000256" key="1">
    <source>
        <dbReference type="SAM" id="SignalP"/>
    </source>
</evidence>
<organism evidence="2 3">
    <name type="scientific">Monosporascus cannonballus</name>
    <dbReference type="NCBI Taxonomy" id="155416"/>
    <lineage>
        <taxon>Eukaryota</taxon>
        <taxon>Fungi</taxon>
        <taxon>Dikarya</taxon>
        <taxon>Ascomycota</taxon>
        <taxon>Pezizomycotina</taxon>
        <taxon>Sordariomycetes</taxon>
        <taxon>Xylariomycetidae</taxon>
        <taxon>Xylariales</taxon>
        <taxon>Xylariales incertae sedis</taxon>
        <taxon>Monosporascus</taxon>
    </lineage>
</organism>
<feature type="signal peptide" evidence="1">
    <location>
        <begin position="1"/>
        <end position="19"/>
    </location>
</feature>
<name>A0ABY0H9W5_9PEZI</name>
<evidence type="ECO:0000313" key="3">
    <source>
        <dbReference type="Proteomes" id="UP000294003"/>
    </source>
</evidence>